<evidence type="ECO:0000256" key="1">
    <source>
        <dbReference type="SAM" id="MobiDB-lite"/>
    </source>
</evidence>
<feature type="region of interest" description="Disordered" evidence="1">
    <location>
        <begin position="1"/>
        <end position="30"/>
    </location>
</feature>
<dbReference type="EMBL" id="CP012159">
    <property type="protein sequence ID" value="AKT37527.1"/>
    <property type="molecule type" value="Genomic_DNA"/>
</dbReference>
<dbReference type="AlphaFoldDB" id="A0A0K1EA17"/>
<protein>
    <submittedName>
        <fullName evidence="2">Uncharacterized protein</fullName>
    </submittedName>
</protein>
<dbReference type="RefSeq" id="WP_050429879.1">
    <property type="nucleotide sequence ID" value="NZ_CP012159.1"/>
</dbReference>
<dbReference type="OrthoDB" id="9021298at2"/>
<gene>
    <name evidence="2" type="ORF">CMC5_016680</name>
</gene>
<accession>A0A0K1EA17</accession>
<feature type="region of interest" description="Disordered" evidence="1">
    <location>
        <begin position="300"/>
        <end position="326"/>
    </location>
</feature>
<proteinExistence type="predicted"/>
<feature type="compositionally biased region" description="Polar residues" evidence="1">
    <location>
        <begin position="13"/>
        <end position="23"/>
    </location>
</feature>
<dbReference type="Proteomes" id="UP000067626">
    <property type="component" value="Chromosome"/>
</dbReference>
<sequence length="326" mass="35744">MRISEEQVETLRQEGSSGPQAGTQAPGVVEPCPEPTFRENVILIGSEMQYDSFWLKMMFIAAGYRLALSNTYRQGDRKTIAYVDVGYVRPEKLPLETLKDQYGYRLVVLNSSADVVKLFNDRPRIEVGGRSGKLLLHYVAFFCHGVPGKIALNYNASPAVDVTESQVSAMNADIFDPQGRITSYACRTGNSTLWESFNNDAEAKPEASLAQKMADRFKVSVFAYLKRTFYGNVLRDPSDSEKISSALKEARKTQEGSIIDIPDEHEALPHPGLAAGGVFGFGSATVKEGTNGYALWRKGGGRTLPTAAETPKGLSGNLREFKPRGS</sequence>
<name>A0A0K1EA17_CHOCO</name>
<evidence type="ECO:0000313" key="2">
    <source>
        <dbReference type="EMBL" id="AKT37527.1"/>
    </source>
</evidence>
<dbReference type="KEGG" id="ccro:CMC5_016680"/>
<reference evidence="2 3" key="1">
    <citation type="submission" date="2015-07" db="EMBL/GenBank/DDBJ databases">
        <title>Genome analysis of myxobacterium Chondromyces crocatus Cm c5 reveals a high potential for natural compound synthesis and the genetic basis for the loss of fruiting body formation.</title>
        <authorList>
            <person name="Zaburannyi N."/>
            <person name="Bunk B."/>
            <person name="Maier J."/>
            <person name="Overmann J."/>
            <person name="Mueller R."/>
        </authorList>
    </citation>
    <scope>NUCLEOTIDE SEQUENCE [LARGE SCALE GENOMIC DNA]</scope>
    <source>
        <strain evidence="2 3">Cm c5</strain>
    </source>
</reference>
<dbReference type="STRING" id="52.CMC5_016680"/>
<evidence type="ECO:0000313" key="3">
    <source>
        <dbReference type="Proteomes" id="UP000067626"/>
    </source>
</evidence>
<keyword evidence="3" id="KW-1185">Reference proteome</keyword>
<organism evidence="2 3">
    <name type="scientific">Chondromyces crocatus</name>
    <dbReference type="NCBI Taxonomy" id="52"/>
    <lineage>
        <taxon>Bacteria</taxon>
        <taxon>Pseudomonadati</taxon>
        <taxon>Myxococcota</taxon>
        <taxon>Polyangia</taxon>
        <taxon>Polyangiales</taxon>
        <taxon>Polyangiaceae</taxon>
        <taxon>Chondromyces</taxon>
    </lineage>
</organism>